<dbReference type="STRING" id="1428644.BIV57_13035"/>
<dbReference type="SUPFAM" id="SSF55785">
    <property type="entry name" value="PYP-like sensor domain (PAS domain)"/>
    <property type="match status" value="1"/>
</dbReference>
<dbReference type="PROSITE" id="PS50887">
    <property type="entry name" value="GGDEF"/>
    <property type="match status" value="1"/>
</dbReference>
<dbReference type="InterPro" id="IPR000160">
    <property type="entry name" value="GGDEF_dom"/>
</dbReference>
<reference evidence="3 4" key="1">
    <citation type="submission" date="2016-10" db="EMBL/GenBank/DDBJ databases">
        <title>Genome sequence of Streptomyces gilvigriseus MUSC 26.</title>
        <authorList>
            <person name="Lee L.-H."/>
            <person name="Ser H.-L."/>
        </authorList>
    </citation>
    <scope>NUCLEOTIDE SEQUENCE [LARGE SCALE GENOMIC DNA]</scope>
    <source>
        <strain evidence="3 4">MUSC 26</strain>
    </source>
</reference>
<dbReference type="PANTHER" id="PTHR44757">
    <property type="entry name" value="DIGUANYLATE CYCLASE DGCP"/>
    <property type="match status" value="1"/>
</dbReference>
<dbReference type="InterPro" id="IPR001610">
    <property type="entry name" value="PAC"/>
</dbReference>
<dbReference type="SMART" id="SM00267">
    <property type="entry name" value="GGDEF"/>
    <property type="match status" value="1"/>
</dbReference>
<dbReference type="NCBIfam" id="TIGR00229">
    <property type="entry name" value="sensory_box"/>
    <property type="match status" value="1"/>
</dbReference>
<dbReference type="InterPro" id="IPR000700">
    <property type="entry name" value="PAS-assoc_C"/>
</dbReference>
<keyword evidence="4" id="KW-1185">Reference proteome</keyword>
<dbReference type="InterPro" id="IPR043128">
    <property type="entry name" value="Rev_trsase/Diguanyl_cyclase"/>
</dbReference>
<dbReference type="InterPro" id="IPR052155">
    <property type="entry name" value="Biofilm_reg_signaling"/>
</dbReference>
<dbReference type="CDD" id="cd00130">
    <property type="entry name" value="PAS"/>
    <property type="match status" value="1"/>
</dbReference>
<feature type="domain" description="PAC" evidence="1">
    <location>
        <begin position="268"/>
        <end position="320"/>
    </location>
</feature>
<feature type="domain" description="GGDEF" evidence="2">
    <location>
        <begin position="365"/>
        <end position="496"/>
    </location>
</feature>
<gene>
    <name evidence="3" type="ORF">BIV57_13035</name>
</gene>
<dbReference type="Gene3D" id="3.30.70.270">
    <property type="match status" value="1"/>
</dbReference>
<dbReference type="SUPFAM" id="SSF55073">
    <property type="entry name" value="Nucleotide cyclase"/>
    <property type="match status" value="1"/>
</dbReference>
<dbReference type="SMART" id="SM00091">
    <property type="entry name" value="PAS"/>
    <property type="match status" value="1"/>
</dbReference>
<proteinExistence type="predicted"/>
<dbReference type="EMBL" id="MLCF01000064">
    <property type="protein sequence ID" value="OIV37091.1"/>
    <property type="molecule type" value="Genomic_DNA"/>
</dbReference>
<dbReference type="PROSITE" id="PS50113">
    <property type="entry name" value="PAC"/>
    <property type="match status" value="1"/>
</dbReference>
<accession>A0A1J7BEI3</accession>
<dbReference type="Pfam" id="PF13188">
    <property type="entry name" value="PAS_8"/>
    <property type="match status" value="1"/>
</dbReference>
<dbReference type="SMART" id="SM00086">
    <property type="entry name" value="PAC"/>
    <property type="match status" value="1"/>
</dbReference>
<dbReference type="Pfam" id="PF00990">
    <property type="entry name" value="GGDEF"/>
    <property type="match status" value="1"/>
</dbReference>
<comment type="caution">
    <text evidence="3">The sequence shown here is derived from an EMBL/GenBank/DDBJ whole genome shotgun (WGS) entry which is preliminary data.</text>
</comment>
<dbReference type="AlphaFoldDB" id="A0A1J7BEI3"/>
<organism evidence="3 4">
    <name type="scientific">Mangrovactinospora gilvigrisea</name>
    <dbReference type="NCBI Taxonomy" id="1428644"/>
    <lineage>
        <taxon>Bacteria</taxon>
        <taxon>Bacillati</taxon>
        <taxon>Actinomycetota</taxon>
        <taxon>Actinomycetes</taxon>
        <taxon>Kitasatosporales</taxon>
        <taxon>Streptomycetaceae</taxon>
        <taxon>Mangrovactinospora</taxon>
    </lineage>
</organism>
<dbReference type="InterPro" id="IPR029787">
    <property type="entry name" value="Nucleotide_cyclase"/>
</dbReference>
<evidence type="ECO:0000259" key="1">
    <source>
        <dbReference type="PROSITE" id="PS50113"/>
    </source>
</evidence>
<dbReference type="PANTHER" id="PTHR44757:SF2">
    <property type="entry name" value="BIOFILM ARCHITECTURE MAINTENANCE PROTEIN MBAA"/>
    <property type="match status" value="1"/>
</dbReference>
<dbReference type="Proteomes" id="UP000243342">
    <property type="component" value="Unassembled WGS sequence"/>
</dbReference>
<dbReference type="InterPro" id="IPR035965">
    <property type="entry name" value="PAS-like_dom_sf"/>
</dbReference>
<name>A0A1J7BEI3_9ACTN</name>
<sequence length="496" mass="54009">MRALHGAVANLNVHRPLPDTLQAVAEGVVAGTDYQLAACHLVRPGGDLMVAAVAGTEDLRDSYLGTSAPRAAWEQMLAGAERLGSLRFIPQERGGRFLGNGVPRWTNPGITVSSDPTEWQPGDVLMVPMHTASRELLGVITVDRPRSGRRPGAWVRESMELYALHAAIALTNANLRLGMQRAMARLEREQKALRASEESFRQAFEYAPSGMAMTELYPGERIGKLLRANDALCRMLGRSATALRRFAFSDLVHPEDLQTLLDAPPGGGLAEVRLSRRDGTYIWVCLRNSVLVDTGEGPHYLLTHVEDIDERRREEEALVHRASHDSLTGLPNAAELRARLERMLPQLPHLSPLSLGGAVPSGNDRSVAVIFCDLDGFKPINDRYGHHAGDAVLVEVARRLQQAVRVGDTVARLGGDEFVVLADHVVEEEAADLAARLEQAVTAPILLEGATGVSVRVGVSFGIGWAAAGMTADQLLQTADQRMYRQKRGRARSRRG</sequence>
<dbReference type="InterPro" id="IPR000014">
    <property type="entry name" value="PAS"/>
</dbReference>
<dbReference type="SUPFAM" id="SSF55781">
    <property type="entry name" value="GAF domain-like"/>
    <property type="match status" value="1"/>
</dbReference>
<dbReference type="InterPro" id="IPR029016">
    <property type="entry name" value="GAF-like_dom_sf"/>
</dbReference>
<dbReference type="Gene3D" id="3.30.450.40">
    <property type="match status" value="1"/>
</dbReference>
<protein>
    <submittedName>
        <fullName evidence="3">Sensor domain-containing diguanylate cyclase</fullName>
    </submittedName>
</protein>
<dbReference type="CDD" id="cd01949">
    <property type="entry name" value="GGDEF"/>
    <property type="match status" value="1"/>
</dbReference>
<dbReference type="Gene3D" id="3.30.450.20">
    <property type="entry name" value="PAS domain"/>
    <property type="match status" value="1"/>
</dbReference>
<evidence type="ECO:0000313" key="4">
    <source>
        <dbReference type="Proteomes" id="UP000243342"/>
    </source>
</evidence>
<dbReference type="NCBIfam" id="TIGR00254">
    <property type="entry name" value="GGDEF"/>
    <property type="match status" value="1"/>
</dbReference>
<evidence type="ECO:0000313" key="3">
    <source>
        <dbReference type="EMBL" id="OIV37091.1"/>
    </source>
</evidence>
<evidence type="ECO:0000259" key="2">
    <source>
        <dbReference type="PROSITE" id="PS50887"/>
    </source>
</evidence>